<dbReference type="InterPro" id="IPR039121">
    <property type="entry name" value="NUDT19"/>
</dbReference>
<dbReference type="STRING" id="411684.HPDFL43_06185"/>
<sequence>MNAGGSVKADLLTEDVAKRGEMRHPPRRPKDAASLLLIDRQEKTPRVLVGKRGKGHAFMPAMYVFPGGRRDAADNKTTLAQPLHGEVTEQLLRRTIAQFGESAARGLAVAAAREMMEEAHLSLTPADHTANLCPDVSPFRFLARAITPPGMPRRFDTRFFACFTDEVDADPTTVQDSDELQDLTWLPIDRHDGYPLPGITKVVLTDLQEALDADNSLPFQRKIPFYYYRNGRFVRELI</sequence>
<evidence type="ECO:0000256" key="4">
    <source>
        <dbReference type="ARBA" id="ARBA00022801"/>
    </source>
</evidence>
<evidence type="ECO:0000256" key="5">
    <source>
        <dbReference type="ARBA" id="ARBA00022842"/>
    </source>
</evidence>
<dbReference type="EMBL" id="ABIA03000002">
    <property type="protein sequence ID" value="EDQ34020.1"/>
    <property type="molecule type" value="Genomic_DNA"/>
</dbReference>
<reference evidence="9 10" key="1">
    <citation type="submission" date="2007-10" db="EMBL/GenBank/DDBJ databases">
        <authorList>
            <person name="Wagner-Dobler I."/>
            <person name="Ferriera S."/>
            <person name="Johnson J."/>
            <person name="Kravitz S."/>
            <person name="Beeson K."/>
            <person name="Sutton G."/>
            <person name="Rogers Y.-H."/>
            <person name="Friedman R."/>
            <person name="Frazier M."/>
            <person name="Venter J.C."/>
        </authorList>
    </citation>
    <scope>NUCLEOTIDE SEQUENCE [LARGE SCALE GENOMIC DNA]</scope>
    <source>
        <strain evidence="9 10">DFL-43</strain>
    </source>
</reference>
<gene>
    <name evidence="9" type="ORF">HPDFL43_06185</name>
</gene>
<keyword evidence="3" id="KW-0479">Metal-binding</keyword>
<keyword evidence="5" id="KW-0460">Magnesium</keyword>
<dbReference type="eggNOG" id="COG1051">
    <property type="taxonomic scope" value="Bacteria"/>
</dbReference>
<dbReference type="OrthoDB" id="9805905at2"/>
<dbReference type="CDD" id="cd18870">
    <property type="entry name" value="NUDIX_AcylCoAdiphos_Nudt19"/>
    <property type="match status" value="1"/>
</dbReference>
<feature type="compositionally biased region" description="Basic and acidic residues" evidence="7">
    <location>
        <begin position="15"/>
        <end position="31"/>
    </location>
</feature>
<dbReference type="HOGENOM" id="CLU_100941_0_0_5"/>
<comment type="cofactor">
    <cofactor evidence="2">
        <name>Mg(2+)</name>
        <dbReference type="ChEBI" id="CHEBI:18420"/>
    </cofactor>
</comment>
<organism evidence="9 10">
    <name type="scientific">Hoeflea phototrophica (strain DSM 17068 / NCIMB 14078 / DFL-43)</name>
    <dbReference type="NCBI Taxonomy" id="411684"/>
    <lineage>
        <taxon>Bacteria</taxon>
        <taxon>Pseudomonadati</taxon>
        <taxon>Pseudomonadota</taxon>
        <taxon>Alphaproteobacteria</taxon>
        <taxon>Hyphomicrobiales</taxon>
        <taxon>Rhizobiaceae</taxon>
        <taxon>Hoeflea</taxon>
    </lineage>
</organism>
<keyword evidence="10" id="KW-1185">Reference proteome</keyword>
<name>A9D529_HOEPD</name>
<evidence type="ECO:0000256" key="3">
    <source>
        <dbReference type="ARBA" id="ARBA00022723"/>
    </source>
</evidence>
<dbReference type="AlphaFoldDB" id="A9D529"/>
<dbReference type="PANTHER" id="PTHR12318:SF0">
    <property type="entry name" value="ACYL-COENZYME A DIPHOSPHATASE NUDT19"/>
    <property type="match status" value="1"/>
</dbReference>
<feature type="region of interest" description="Disordered" evidence="7">
    <location>
        <begin position="1"/>
        <end position="32"/>
    </location>
</feature>
<proteinExistence type="predicted"/>
<reference evidence="9 10" key="2">
    <citation type="submission" date="2012-06" db="EMBL/GenBank/DDBJ databases">
        <authorList>
            <person name="Fiebig A."/>
        </authorList>
    </citation>
    <scope>NUCLEOTIDE SEQUENCE [LARGE SCALE GENOMIC DNA]</scope>
    <source>
        <strain evidence="9 10">DFL-43</strain>
    </source>
</reference>
<dbReference type="InterPro" id="IPR000086">
    <property type="entry name" value="NUDIX_hydrolase_dom"/>
</dbReference>
<evidence type="ECO:0000256" key="2">
    <source>
        <dbReference type="ARBA" id="ARBA00001946"/>
    </source>
</evidence>
<protein>
    <submittedName>
        <fullName evidence="9">NUDIX domain protein</fullName>
    </submittedName>
</protein>
<evidence type="ECO:0000256" key="7">
    <source>
        <dbReference type="SAM" id="MobiDB-lite"/>
    </source>
</evidence>
<evidence type="ECO:0000256" key="1">
    <source>
        <dbReference type="ARBA" id="ARBA00001936"/>
    </source>
</evidence>
<evidence type="ECO:0000313" key="9">
    <source>
        <dbReference type="EMBL" id="EDQ34020.1"/>
    </source>
</evidence>
<feature type="domain" description="Nudix hydrolase" evidence="8">
    <location>
        <begin position="28"/>
        <end position="208"/>
    </location>
</feature>
<evidence type="ECO:0000313" key="10">
    <source>
        <dbReference type="Proteomes" id="UP000004291"/>
    </source>
</evidence>
<dbReference type="InterPro" id="IPR015797">
    <property type="entry name" value="NUDIX_hydrolase-like_dom_sf"/>
</dbReference>
<dbReference type="Gene3D" id="3.90.79.10">
    <property type="entry name" value="Nucleoside Triphosphate Pyrophosphohydrolase"/>
    <property type="match status" value="2"/>
</dbReference>
<dbReference type="PANTHER" id="PTHR12318">
    <property type="entry name" value="TESTOSTERONE-REGULATED PROTEIN RP2"/>
    <property type="match status" value="1"/>
</dbReference>
<comment type="cofactor">
    <cofactor evidence="1">
        <name>Mn(2+)</name>
        <dbReference type="ChEBI" id="CHEBI:29035"/>
    </cofactor>
</comment>
<keyword evidence="4" id="KW-0378">Hydrolase</keyword>
<accession>A9D529</accession>
<dbReference type="GO" id="GO:0046872">
    <property type="term" value="F:metal ion binding"/>
    <property type="evidence" value="ECO:0007669"/>
    <property type="project" value="UniProtKB-KW"/>
</dbReference>
<dbReference type="PROSITE" id="PS51462">
    <property type="entry name" value="NUDIX"/>
    <property type="match status" value="1"/>
</dbReference>
<dbReference type="SUPFAM" id="SSF55811">
    <property type="entry name" value="Nudix"/>
    <property type="match status" value="1"/>
</dbReference>
<dbReference type="GO" id="GO:0016818">
    <property type="term" value="F:hydrolase activity, acting on acid anhydrides, in phosphorus-containing anhydrides"/>
    <property type="evidence" value="ECO:0007669"/>
    <property type="project" value="InterPro"/>
</dbReference>
<dbReference type="Proteomes" id="UP000004291">
    <property type="component" value="Chromosome"/>
</dbReference>
<dbReference type="RefSeq" id="WP_007197026.1">
    <property type="nucleotide sequence ID" value="NZ_CM002917.1"/>
</dbReference>
<evidence type="ECO:0000259" key="8">
    <source>
        <dbReference type="PROSITE" id="PS51462"/>
    </source>
</evidence>
<keyword evidence="6" id="KW-0464">Manganese</keyword>
<evidence type="ECO:0000256" key="6">
    <source>
        <dbReference type="ARBA" id="ARBA00023211"/>
    </source>
</evidence>
<comment type="caution">
    <text evidence="9">The sequence shown here is derived from an EMBL/GenBank/DDBJ whole genome shotgun (WGS) entry which is preliminary data.</text>
</comment>